<evidence type="ECO:0000313" key="1">
    <source>
        <dbReference type="EMBL" id="MUH72780.1"/>
    </source>
</evidence>
<protein>
    <submittedName>
        <fullName evidence="1">Uncharacterized protein</fullName>
    </submittedName>
</protein>
<dbReference type="EMBL" id="WOCD01000003">
    <property type="protein sequence ID" value="MUH72780.1"/>
    <property type="molecule type" value="Genomic_DNA"/>
</dbReference>
<keyword evidence="2" id="KW-1185">Reference proteome</keyword>
<accession>A0A6N8FCQ8</accession>
<dbReference type="AlphaFoldDB" id="A0A6N8FCQ8"/>
<proteinExistence type="predicted"/>
<organism evidence="1 2">
    <name type="scientific">Psychrosphaera haliotis</name>
    <dbReference type="NCBI Taxonomy" id="555083"/>
    <lineage>
        <taxon>Bacteria</taxon>
        <taxon>Pseudomonadati</taxon>
        <taxon>Pseudomonadota</taxon>
        <taxon>Gammaproteobacteria</taxon>
        <taxon>Alteromonadales</taxon>
        <taxon>Pseudoalteromonadaceae</taxon>
        <taxon>Psychrosphaera</taxon>
    </lineage>
</organism>
<evidence type="ECO:0000313" key="2">
    <source>
        <dbReference type="Proteomes" id="UP000439994"/>
    </source>
</evidence>
<sequence>METQFFEDGNIATLGVESLPCQKVLTYQLNGIGDLPKVKVKDTLLDAILDSIYSSVFHQVLPIGSVKIKSIQHLNKPMSLAEGSNQSGYQNHLAVKVKETSLSIKRFMKNAEQESMSAADRRLEAFKIKQSFLEINQYFQSHERFVLFINRSLANCAQQFAFCFVHRITHGNINNDALSIEGRWQNNNTSSFHNDFAENSFTSSSLNEQKDVALSLFLRWVCYYNSFNNTKIETSELSQYFYAIYNKYLEYYVVSVLGVSPDELPLNTLARAELTSGLIKLYQHNASELDIAKFITQILSDIKQQGSASYKLLNSAITSENQHYTPSSIITKWAIIGLRKVYFNALFQNNNIRQSLAIFLSKRKLDQVLELSNHYEDCAAWLFEAKDSSVHTVIFSNKSY</sequence>
<dbReference type="Proteomes" id="UP000439994">
    <property type="component" value="Unassembled WGS sequence"/>
</dbReference>
<name>A0A6N8FCQ8_9GAMM</name>
<dbReference type="RefSeq" id="WP_155695931.1">
    <property type="nucleotide sequence ID" value="NZ_WOCD01000003.1"/>
</dbReference>
<gene>
    <name evidence="1" type="ORF">GNP35_09920</name>
</gene>
<reference evidence="1 2" key="1">
    <citation type="submission" date="2019-11" db="EMBL/GenBank/DDBJ databases">
        <title>P. haliotis isolates from Z. marina roots.</title>
        <authorList>
            <person name="Cohen M."/>
            <person name="Jospin G."/>
            <person name="Eisen J.A."/>
            <person name="Coil D.A."/>
        </authorList>
    </citation>
    <scope>NUCLEOTIDE SEQUENCE [LARGE SCALE GENOMIC DNA]</scope>
    <source>
        <strain evidence="1 2">UCD-MCMsp1aY</strain>
    </source>
</reference>
<comment type="caution">
    <text evidence="1">The sequence shown here is derived from an EMBL/GenBank/DDBJ whole genome shotgun (WGS) entry which is preliminary data.</text>
</comment>